<comment type="subcellular location">
    <subcellularLocation>
        <location evidence="1">Cell outer membrane</location>
    </subcellularLocation>
</comment>
<keyword evidence="3" id="KW-0732">Signal</keyword>
<evidence type="ECO:0000256" key="5">
    <source>
        <dbReference type="ARBA" id="ARBA00023237"/>
    </source>
</evidence>
<comment type="caution">
    <text evidence="8">The sequence shown here is derived from an EMBL/GenBank/DDBJ whole genome shotgun (WGS) entry which is preliminary data.</text>
</comment>
<sequence>MKTNFKYLILGLIAISFFSCDPDEFLDEKDPDALTTDAFWRNADDVEAGIAATYSRVSGGEWGHTEVKVVVENYRSDFCDPGIDGRRYADWNAISTFNITDANSQTTSYWDRNYRGIYFANQVIEAVEGMDGDQITADERTRAIAEMKFIRAFLHFRLLNNWEQIVLAVKVPKGQDELDIPLSSRAEAFAQIQQDLRDAAAGLPVTWDADNTGRASRGAALGYLGKALLHEGKWSEAATELRKVIDLGVYDLVPNFLSLFDGTNENSVESIFEIQFSNLRTNGNRIVTFSNHFMSAEELGGWSDIAPTDALLTEMKSEGRRTSDNRFDERLYQTLYFDDPDVEVFGEPYADVFPTGRTAWRKFISSEKKVADMGWEESQSTINWTEMRYSDILLMYAEALNENGQTAESIPFINQVRARAMMPALTVSSQGDVRNAIVHERAMEFALEGIRFYDLRRWDMLNDKIPNSGKEGAGNFSLAKDSYLPIPEVEKNNNAAIGTN</sequence>
<evidence type="ECO:0000256" key="4">
    <source>
        <dbReference type="ARBA" id="ARBA00023136"/>
    </source>
</evidence>
<dbReference type="Gene3D" id="1.25.40.390">
    <property type="match status" value="1"/>
</dbReference>
<organism evidence="8 9">
    <name type="scientific">Splendidivirga corallicola</name>
    <dbReference type="NCBI Taxonomy" id="3051826"/>
    <lineage>
        <taxon>Bacteria</taxon>
        <taxon>Pseudomonadati</taxon>
        <taxon>Bacteroidota</taxon>
        <taxon>Cytophagia</taxon>
        <taxon>Cytophagales</taxon>
        <taxon>Splendidivirgaceae</taxon>
        <taxon>Splendidivirga</taxon>
    </lineage>
</organism>
<dbReference type="RefSeq" id="WP_346749951.1">
    <property type="nucleotide sequence ID" value="NZ_JAUJEA010000001.1"/>
</dbReference>
<accession>A0ABT8KGT4</accession>
<gene>
    <name evidence="8" type="ORF">QQ008_01070</name>
</gene>
<comment type="similarity">
    <text evidence="2">Belongs to the SusD family.</text>
</comment>
<evidence type="ECO:0000259" key="6">
    <source>
        <dbReference type="Pfam" id="PF07980"/>
    </source>
</evidence>
<proteinExistence type="inferred from homology"/>
<dbReference type="SUPFAM" id="SSF48452">
    <property type="entry name" value="TPR-like"/>
    <property type="match status" value="1"/>
</dbReference>
<evidence type="ECO:0000313" key="8">
    <source>
        <dbReference type="EMBL" id="MDN5199921.1"/>
    </source>
</evidence>
<evidence type="ECO:0000256" key="3">
    <source>
        <dbReference type="ARBA" id="ARBA00022729"/>
    </source>
</evidence>
<reference evidence="8" key="1">
    <citation type="submission" date="2023-06" db="EMBL/GenBank/DDBJ databases">
        <title>Genomic of Parafulvivirga corallium.</title>
        <authorList>
            <person name="Wang G."/>
        </authorList>
    </citation>
    <scope>NUCLEOTIDE SEQUENCE</scope>
    <source>
        <strain evidence="8">BMA10</strain>
    </source>
</reference>
<keyword evidence="5" id="KW-0998">Cell outer membrane</keyword>
<evidence type="ECO:0000256" key="1">
    <source>
        <dbReference type="ARBA" id="ARBA00004442"/>
    </source>
</evidence>
<dbReference type="InterPro" id="IPR033985">
    <property type="entry name" value="SusD-like_N"/>
</dbReference>
<keyword evidence="4" id="KW-0472">Membrane</keyword>
<dbReference type="InterPro" id="IPR011990">
    <property type="entry name" value="TPR-like_helical_dom_sf"/>
</dbReference>
<evidence type="ECO:0000259" key="7">
    <source>
        <dbReference type="Pfam" id="PF14322"/>
    </source>
</evidence>
<evidence type="ECO:0000313" key="9">
    <source>
        <dbReference type="Proteomes" id="UP001172082"/>
    </source>
</evidence>
<keyword evidence="9" id="KW-1185">Reference proteome</keyword>
<dbReference type="Pfam" id="PF14322">
    <property type="entry name" value="SusD-like_3"/>
    <property type="match status" value="1"/>
</dbReference>
<protein>
    <submittedName>
        <fullName evidence="8">RagB/SusD family nutrient uptake outer membrane protein</fullName>
    </submittedName>
</protein>
<name>A0ABT8KGT4_9BACT</name>
<dbReference type="Proteomes" id="UP001172082">
    <property type="component" value="Unassembled WGS sequence"/>
</dbReference>
<dbReference type="InterPro" id="IPR012944">
    <property type="entry name" value="SusD_RagB_dom"/>
</dbReference>
<evidence type="ECO:0000256" key="2">
    <source>
        <dbReference type="ARBA" id="ARBA00006275"/>
    </source>
</evidence>
<dbReference type="PROSITE" id="PS51257">
    <property type="entry name" value="PROKAR_LIPOPROTEIN"/>
    <property type="match status" value="1"/>
</dbReference>
<feature type="domain" description="RagB/SusD" evidence="6">
    <location>
        <begin position="269"/>
        <end position="467"/>
    </location>
</feature>
<dbReference type="EMBL" id="JAUJEA010000001">
    <property type="protein sequence ID" value="MDN5199921.1"/>
    <property type="molecule type" value="Genomic_DNA"/>
</dbReference>
<dbReference type="Pfam" id="PF07980">
    <property type="entry name" value="SusD_RagB"/>
    <property type="match status" value="1"/>
</dbReference>
<dbReference type="CDD" id="cd08977">
    <property type="entry name" value="SusD"/>
    <property type="match status" value="1"/>
</dbReference>
<feature type="domain" description="SusD-like N-terminal" evidence="7">
    <location>
        <begin position="24"/>
        <end position="227"/>
    </location>
</feature>